<sequence>MNTFSERQGLVGSTALGPTVMPIEVRNRIWNVVQNYIDKEFQGRSNRNVAILYIWDKFFKENKNYLKKSPFSDYYLLDQIQQKFYQLAWNAVYDFLEFLISIVNSQEYVNNFIGKLNGVFIDERVQYKIIKGYVTPLISGEEAEEVDSAINNKYGIVSGHIKKALEFYKKRPVADYQNSIKESISALEALGRIVLNKPSATLGELAEQLNVHPAFKDAIKKLYGWTSDEGGIRHAEKDGKNLGVGEAEARFMLVQCSALVNYVITKYEK</sequence>
<reference evidence="2 3" key="1">
    <citation type="journal article" date="2016" name="Nat. Commun.">
        <title>Thousands of microbial genomes shed light on interconnected biogeochemical processes in an aquifer system.</title>
        <authorList>
            <person name="Anantharaman K."/>
            <person name="Brown C.T."/>
            <person name="Hug L.A."/>
            <person name="Sharon I."/>
            <person name="Castelle C.J."/>
            <person name="Probst A.J."/>
            <person name="Thomas B.C."/>
            <person name="Singh A."/>
            <person name="Wilkins M.J."/>
            <person name="Karaoz U."/>
            <person name="Brodie E.L."/>
            <person name="Williams K.H."/>
            <person name="Hubbard S.S."/>
            <person name="Banfield J.F."/>
        </authorList>
    </citation>
    <scope>NUCLEOTIDE SEQUENCE [LARGE SCALE GENOMIC DNA]</scope>
</reference>
<evidence type="ECO:0000313" key="3">
    <source>
        <dbReference type="Proteomes" id="UP000177803"/>
    </source>
</evidence>
<gene>
    <name evidence="2" type="ORF">A2261_00900</name>
</gene>
<dbReference type="AlphaFoldDB" id="A0A1F6NK70"/>
<dbReference type="Pfam" id="PF18863">
    <property type="entry name" value="AbiJ_NTD4"/>
    <property type="match status" value="1"/>
</dbReference>
<proteinExistence type="predicted"/>
<evidence type="ECO:0000313" key="2">
    <source>
        <dbReference type="EMBL" id="OGH84301.1"/>
    </source>
</evidence>
<dbReference type="InterPro" id="IPR049503">
    <property type="entry name" value="AbiJ_NTD4"/>
</dbReference>
<evidence type="ECO:0000259" key="1">
    <source>
        <dbReference type="Pfam" id="PF18863"/>
    </source>
</evidence>
<name>A0A1F6NK70_9BACT</name>
<protein>
    <recommendedName>
        <fullName evidence="1">HEPN AbiJ-N-terminal domain-containing protein</fullName>
    </recommendedName>
</protein>
<organism evidence="2 3">
    <name type="scientific">Candidatus Magasanikbacteria bacterium RIFOXYA2_FULL_44_8</name>
    <dbReference type="NCBI Taxonomy" id="1798696"/>
    <lineage>
        <taxon>Bacteria</taxon>
        <taxon>Candidatus Magasanikiibacteriota</taxon>
    </lineage>
</organism>
<feature type="domain" description="HEPN AbiJ-N-terminal" evidence="1">
    <location>
        <begin position="3"/>
        <end position="152"/>
    </location>
</feature>
<dbReference type="EMBL" id="MFQR01000030">
    <property type="protein sequence ID" value="OGH84301.1"/>
    <property type="molecule type" value="Genomic_DNA"/>
</dbReference>
<dbReference type="Proteomes" id="UP000177803">
    <property type="component" value="Unassembled WGS sequence"/>
</dbReference>
<comment type="caution">
    <text evidence="2">The sequence shown here is derived from an EMBL/GenBank/DDBJ whole genome shotgun (WGS) entry which is preliminary data.</text>
</comment>
<accession>A0A1F6NK70</accession>